<accession>A0A016VCJ8</accession>
<gene>
    <name evidence="1" type="primary">Acey_s0012.g1854</name>
    <name evidence="1" type="ORF">Y032_0012g1854</name>
</gene>
<reference evidence="2" key="1">
    <citation type="journal article" date="2015" name="Nat. Genet.">
        <title>The genome and transcriptome of the zoonotic hookworm Ancylostoma ceylanicum identify infection-specific gene families.</title>
        <authorList>
            <person name="Schwarz E.M."/>
            <person name="Hu Y."/>
            <person name="Antoshechkin I."/>
            <person name="Miller M.M."/>
            <person name="Sternberg P.W."/>
            <person name="Aroian R.V."/>
        </authorList>
    </citation>
    <scope>NUCLEOTIDE SEQUENCE</scope>
    <source>
        <strain evidence="2">HY135</strain>
    </source>
</reference>
<dbReference type="AlphaFoldDB" id="A0A016VCJ8"/>
<proteinExistence type="predicted"/>
<comment type="caution">
    <text evidence="1">The sequence shown here is derived from an EMBL/GenBank/DDBJ whole genome shotgun (WGS) entry which is preliminary data.</text>
</comment>
<protein>
    <submittedName>
        <fullName evidence="1">Uncharacterized protein</fullName>
    </submittedName>
</protein>
<evidence type="ECO:0000313" key="2">
    <source>
        <dbReference type="Proteomes" id="UP000024635"/>
    </source>
</evidence>
<organism evidence="1 2">
    <name type="scientific">Ancylostoma ceylanicum</name>
    <dbReference type="NCBI Taxonomy" id="53326"/>
    <lineage>
        <taxon>Eukaryota</taxon>
        <taxon>Metazoa</taxon>
        <taxon>Ecdysozoa</taxon>
        <taxon>Nematoda</taxon>
        <taxon>Chromadorea</taxon>
        <taxon>Rhabditida</taxon>
        <taxon>Rhabditina</taxon>
        <taxon>Rhabditomorpha</taxon>
        <taxon>Strongyloidea</taxon>
        <taxon>Ancylostomatidae</taxon>
        <taxon>Ancylostomatinae</taxon>
        <taxon>Ancylostoma</taxon>
    </lineage>
</organism>
<evidence type="ECO:0000313" key="1">
    <source>
        <dbReference type="EMBL" id="EYC25384.1"/>
    </source>
</evidence>
<dbReference type="Proteomes" id="UP000024635">
    <property type="component" value="Unassembled WGS sequence"/>
</dbReference>
<dbReference type="OrthoDB" id="5771274at2759"/>
<keyword evidence="2" id="KW-1185">Reference proteome</keyword>
<dbReference type="EMBL" id="JARK01001348">
    <property type="protein sequence ID" value="EYC25384.1"/>
    <property type="molecule type" value="Genomic_DNA"/>
</dbReference>
<sequence>MLGALHSASLHYAHYLVIKTWRSSPSRARRSAPPTGMLPALPGMVTISYPTVLGDRRTCNHRPICGDEMCRHIVSPP</sequence>
<name>A0A016VCJ8_9BILA</name>